<protein>
    <recommendedName>
        <fullName evidence="6">Translation initiation factor eIF2B subunit beta</fullName>
    </recommendedName>
    <alternativeName>
        <fullName evidence="7">eIF2B GDP-GTP exchange factor subunit beta</fullName>
    </alternativeName>
</protein>
<evidence type="ECO:0000256" key="8">
    <source>
        <dbReference type="ARBA" id="ARBA00046432"/>
    </source>
</evidence>
<dbReference type="OrthoDB" id="269919at2759"/>
<name>A0A074ZRX3_OPIVI</name>
<sequence length="391" mass="42924">MLRVRSLLTGVCRSLSSENMTVDLPPSQLRLPRPSKESSFKSVKNTFSSLKQLIENGTWTDIRSLVALIHQKAIDYTSTGVNATPNLHVCLRVLKIAREEALKVLRGSNAEFEENSTNRLFASGDTAYESVVKSDVLEAILGALDEFIVDINACYENISDLSLDLIHSDELILTHGSSQLAYRFLKRAAEKKRMYKVIVCEGYPDNLGHKFAEDLSKEGINVILVPDSHVFGLMSRVNKVIIGCNSVYPDGTMDAPTGTYSVLLAAKHFSIPTYVCLPQYKLSPVPMKASANTPPPYTVLPTKDPSNASPDWIDSPAKILPPDDPIVSSNNLVNLPPANGPVVWVPRWEHIPAGLISLFLTNLGSHAPSYLYALGQELFHPSDIQAIVSTQ</sequence>
<reference evidence="10 11" key="1">
    <citation type="submission" date="2013-11" db="EMBL/GenBank/DDBJ databases">
        <title>Opisthorchis viverrini - life in the bile duct.</title>
        <authorList>
            <person name="Young N.D."/>
            <person name="Nagarajan N."/>
            <person name="Lin S.J."/>
            <person name="Korhonen P.K."/>
            <person name="Jex A.R."/>
            <person name="Hall R.S."/>
            <person name="Safavi-Hemami H."/>
            <person name="Kaewkong W."/>
            <person name="Bertrand D."/>
            <person name="Gao S."/>
            <person name="Seet Q."/>
            <person name="Wongkham S."/>
            <person name="Teh B.T."/>
            <person name="Wongkham C."/>
            <person name="Intapan P.M."/>
            <person name="Maleewong W."/>
            <person name="Yang X."/>
            <person name="Hu M."/>
            <person name="Wang Z."/>
            <person name="Hofmann A."/>
            <person name="Sternberg P.W."/>
            <person name="Tan P."/>
            <person name="Wang J."/>
            <person name="Gasser R.B."/>
        </authorList>
    </citation>
    <scope>NUCLEOTIDE SEQUENCE [LARGE SCALE GENOMIC DNA]</scope>
</reference>
<dbReference type="InterPro" id="IPR051855">
    <property type="entry name" value="eIF2B_beta_subunit"/>
</dbReference>
<dbReference type="Proteomes" id="UP000054324">
    <property type="component" value="Unassembled WGS sequence"/>
</dbReference>
<evidence type="ECO:0000256" key="3">
    <source>
        <dbReference type="ARBA" id="ARBA00022490"/>
    </source>
</evidence>
<keyword evidence="5" id="KW-0648">Protein biosynthesis</keyword>
<evidence type="ECO:0000256" key="7">
    <source>
        <dbReference type="ARBA" id="ARBA00044228"/>
    </source>
</evidence>
<dbReference type="GeneID" id="20317756"/>
<keyword evidence="11" id="KW-1185">Reference proteome</keyword>
<comment type="subunit">
    <text evidence="8">Component of the translation initiation factor 2B (eIF2B) complex which is a heterodecamer of two sets of five different subunits: alpha, beta, gamma, delta and epsilon. Subunits alpha, beta and delta comprise a regulatory subcomplex and subunits epsilon and gamma comprise a catalytic subcomplex. Within the complex, the hexameric regulatory complex resides at the center, with the two heterodimeric catalytic subcomplexes bound on opposite sides.</text>
</comment>
<dbReference type="Gene3D" id="3.40.50.10470">
    <property type="entry name" value="Translation initiation factor eif-2b, domain 2"/>
    <property type="match status" value="1"/>
</dbReference>
<evidence type="ECO:0000256" key="6">
    <source>
        <dbReference type="ARBA" id="ARBA00044122"/>
    </source>
</evidence>
<dbReference type="CTD" id="20317756"/>
<dbReference type="STRING" id="6198.A0A074ZRX3"/>
<evidence type="ECO:0000256" key="9">
    <source>
        <dbReference type="RuleBase" id="RU003814"/>
    </source>
</evidence>
<dbReference type="PANTHER" id="PTHR45859:SF1">
    <property type="entry name" value="TRANSLATION INITIATION FACTOR EIF-2B SUBUNIT BETA"/>
    <property type="match status" value="1"/>
</dbReference>
<dbReference type="GO" id="GO:0005829">
    <property type="term" value="C:cytosol"/>
    <property type="evidence" value="ECO:0007669"/>
    <property type="project" value="UniProtKB-SubCell"/>
</dbReference>
<gene>
    <name evidence="10" type="ORF">T265_03569</name>
</gene>
<keyword evidence="3" id="KW-0963">Cytoplasm</keyword>
<evidence type="ECO:0000313" key="11">
    <source>
        <dbReference type="Proteomes" id="UP000054324"/>
    </source>
</evidence>
<accession>A0A074ZRX3</accession>
<comment type="similarity">
    <text evidence="2 9">Belongs to the eIF-2B alpha/beta/delta subunits family.</text>
</comment>
<dbReference type="RefSeq" id="XP_009166352.1">
    <property type="nucleotide sequence ID" value="XM_009168088.1"/>
</dbReference>
<dbReference type="AlphaFoldDB" id="A0A074ZRX3"/>
<dbReference type="GO" id="GO:0005851">
    <property type="term" value="C:eukaryotic translation initiation factor 2B complex"/>
    <property type="evidence" value="ECO:0007669"/>
    <property type="project" value="TreeGrafter"/>
</dbReference>
<dbReference type="InterPro" id="IPR000649">
    <property type="entry name" value="IF-2B-related"/>
</dbReference>
<evidence type="ECO:0000256" key="1">
    <source>
        <dbReference type="ARBA" id="ARBA00004514"/>
    </source>
</evidence>
<evidence type="ECO:0000313" key="10">
    <source>
        <dbReference type="EMBL" id="KER29871.1"/>
    </source>
</evidence>
<evidence type="ECO:0000256" key="2">
    <source>
        <dbReference type="ARBA" id="ARBA00007251"/>
    </source>
</evidence>
<dbReference type="SUPFAM" id="SSF100950">
    <property type="entry name" value="NagB/RpiA/CoA transferase-like"/>
    <property type="match status" value="1"/>
</dbReference>
<dbReference type="InterPro" id="IPR042529">
    <property type="entry name" value="IF_2B-like_C"/>
</dbReference>
<dbReference type="InterPro" id="IPR037171">
    <property type="entry name" value="NagB/RpiA_transferase-like"/>
</dbReference>
<dbReference type="Pfam" id="PF01008">
    <property type="entry name" value="IF-2B"/>
    <property type="match status" value="1"/>
</dbReference>
<dbReference type="GO" id="GO:0005085">
    <property type="term" value="F:guanyl-nucleotide exchange factor activity"/>
    <property type="evidence" value="ECO:0007669"/>
    <property type="project" value="TreeGrafter"/>
</dbReference>
<organism evidence="10 11">
    <name type="scientific">Opisthorchis viverrini</name>
    <name type="common">Southeast Asian liver fluke</name>
    <dbReference type="NCBI Taxonomy" id="6198"/>
    <lineage>
        <taxon>Eukaryota</taxon>
        <taxon>Metazoa</taxon>
        <taxon>Spiralia</taxon>
        <taxon>Lophotrochozoa</taxon>
        <taxon>Platyhelminthes</taxon>
        <taxon>Trematoda</taxon>
        <taxon>Digenea</taxon>
        <taxon>Opisthorchiida</taxon>
        <taxon>Opisthorchiata</taxon>
        <taxon>Opisthorchiidae</taxon>
        <taxon>Opisthorchis</taxon>
    </lineage>
</organism>
<evidence type="ECO:0000256" key="4">
    <source>
        <dbReference type="ARBA" id="ARBA00022540"/>
    </source>
</evidence>
<comment type="subcellular location">
    <subcellularLocation>
        <location evidence="1">Cytoplasm</location>
        <location evidence="1">Cytosol</location>
    </subcellularLocation>
</comment>
<dbReference type="EMBL" id="KL596670">
    <property type="protein sequence ID" value="KER29871.1"/>
    <property type="molecule type" value="Genomic_DNA"/>
</dbReference>
<dbReference type="GO" id="GO:0003743">
    <property type="term" value="F:translation initiation factor activity"/>
    <property type="evidence" value="ECO:0007669"/>
    <property type="project" value="UniProtKB-KW"/>
</dbReference>
<evidence type="ECO:0000256" key="5">
    <source>
        <dbReference type="ARBA" id="ARBA00022917"/>
    </source>
</evidence>
<keyword evidence="4" id="KW-0396">Initiation factor</keyword>
<dbReference type="KEGG" id="ovi:T265_03569"/>
<proteinExistence type="inferred from homology"/>
<dbReference type="PANTHER" id="PTHR45859">
    <property type="entry name" value="TRANSLATION INITIATION FACTOR EIF-2B SUBUNIT BETA"/>
    <property type="match status" value="1"/>
</dbReference>